<organism evidence="2 3">
    <name type="scientific">Cymbomonas tetramitiformis</name>
    <dbReference type="NCBI Taxonomy" id="36881"/>
    <lineage>
        <taxon>Eukaryota</taxon>
        <taxon>Viridiplantae</taxon>
        <taxon>Chlorophyta</taxon>
        <taxon>Pyramimonadophyceae</taxon>
        <taxon>Pyramimonadales</taxon>
        <taxon>Pyramimonadaceae</taxon>
        <taxon>Cymbomonas</taxon>
    </lineage>
</organism>
<name>A0AAE0GXY6_9CHLO</name>
<dbReference type="InterPro" id="IPR029526">
    <property type="entry name" value="PGBD"/>
</dbReference>
<keyword evidence="3" id="KW-1185">Reference proteome</keyword>
<reference evidence="2 3" key="1">
    <citation type="journal article" date="2015" name="Genome Biol. Evol.">
        <title>Comparative Genomics of a Bacterivorous Green Alga Reveals Evolutionary Causalities and Consequences of Phago-Mixotrophic Mode of Nutrition.</title>
        <authorList>
            <person name="Burns J.A."/>
            <person name="Paasch A."/>
            <person name="Narechania A."/>
            <person name="Kim E."/>
        </authorList>
    </citation>
    <scope>NUCLEOTIDE SEQUENCE [LARGE SCALE GENOMIC DNA]</scope>
    <source>
        <strain evidence="2 3">PLY_AMNH</strain>
    </source>
</reference>
<dbReference type="Proteomes" id="UP001190700">
    <property type="component" value="Unassembled WGS sequence"/>
</dbReference>
<accession>A0AAE0GXY6</accession>
<evidence type="ECO:0000313" key="3">
    <source>
        <dbReference type="Proteomes" id="UP001190700"/>
    </source>
</evidence>
<dbReference type="Pfam" id="PF13843">
    <property type="entry name" value="DDE_Tnp_1_7"/>
    <property type="match status" value="1"/>
</dbReference>
<dbReference type="AlphaFoldDB" id="A0AAE0GXY6"/>
<evidence type="ECO:0000313" key="2">
    <source>
        <dbReference type="EMBL" id="KAK3286151.1"/>
    </source>
</evidence>
<gene>
    <name evidence="2" type="ORF">CYMTET_6279</name>
</gene>
<protein>
    <recommendedName>
        <fullName evidence="1">PiggyBac transposable element-derived protein domain-containing protein</fullName>
    </recommendedName>
</protein>
<sequence>MEKYHGRDVSEDPLLHPLEAVIESYDPDQAVGKRFKVSFKYDGDVHEKSLRFVQEYLVGEPPVDSDDDLEEPNNTRAIVLASTATTLDVEAEGAVAVGRQPPIRARPHARLQGRARAARVTVIESVSDDGMEDVDDRLRLEEETEEEEHAEGELLLGKYAVKWKEGPIEACQRQPDGWEDEDPKIRWGRVFKVQPDLADTKYLKYMCAFFPIPILPWWYKAVTKAGREKYGQYFLNGNRDFTPGLFWVLVGDFFYMVANPGMPREEYFEQELEFPRVSHNLGRFGLVLKEFQHILSVLNLPECTTGAQPAGDDPQRIFFERCGPPRGTPSSDIFLWVRRFIDSWNAWILHTFSPSHLLNPDETMVRWISKYCLPGVMWVPRKPDPLGHELKSVADCVVRVMIFVELQEGKERDRLKPYTREHGTTTAFLLRVIDALQLRGKGKEFYADSWFGSVKAAVLMLERGNYLKGLVKTNTKFYPLAELKALAVGVDKQPHSTRAVSMVANVKLDTGTKQIGVVYHKRVDEA</sequence>
<evidence type="ECO:0000259" key="1">
    <source>
        <dbReference type="Pfam" id="PF13843"/>
    </source>
</evidence>
<proteinExistence type="predicted"/>
<dbReference type="EMBL" id="LGRX02001452">
    <property type="protein sequence ID" value="KAK3286151.1"/>
    <property type="molecule type" value="Genomic_DNA"/>
</dbReference>
<feature type="domain" description="PiggyBac transposable element-derived protein" evidence="1">
    <location>
        <begin position="286"/>
        <end position="483"/>
    </location>
</feature>
<comment type="caution">
    <text evidence="2">The sequence shown here is derived from an EMBL/GenBank/DDBJ whole genome shotgun (WGS) entry which is preliminary data.</text>
</comment>